<comment type="subcellular location">
    <subcellularLocation>
        <location evidence="1">Cell outer membrane</location>
        <topology evidence="1">Multi-pass membrane protein</topology>
    </subcellularLocation>
</comment>
<dbReference type="Proteomes" id="UP000254589">
    <property type="component" value="Unassembled WGS sequence"/>
</dbReference>
<keyword evidence="10" id="KW-0998">Cell outer membrane</keyword>
<proteinExistence type="predicted"/>
<feature type="chain" id="PRO_5042480818" evidence="11">
    <location>
        <begin position="26"/>
        <end position="346"/>
    </location>
</feature>
<dbReference type="GO" id="GO:0006811">
    <property type="term" value="P:monoatomic ion transport"/>
    <property type="evidence" value="ECO:0007669"/>
    <property type="project" value="UniProtKB-KW"/>
</dbReference>
<dbReference type="GO" id="GO:0009279">
    <property type="term" value="C:cell outer membrane"/>
    <property type="evidence" value="ECO:0007669"/>
    <property type="project" value="UniProtKB-SubCell"/>
</dbReference>
<keyword evidence="5" id="KW-0812">Transmembrane</keyword>
<dbReference type="InterPro" id="IPR050298">
    <property type="entry name" value="Gram-neg_bact_OMP"/>
</dbReference>
<dbReference type="AlphaFoldDB" id="A0AAJ4ZG38"/>
<evidence type="ECO:0000313" key="13">
    <source>
        <dbReference type="EMBL" id="AJC19332.1"/>
    </source>
</evidence>
<evidence type="ECO:0000313" key="14">
    <source>
        <dbReference type="EMBL" id="SUA92688.1"/>
    </source>
</evidence>
<dbReference type="EMBL" id="UGSJ01000001">
    <property type="protein sequence ID" value="SUA92688.1"/>
    <property type="molecule type" value="Genomic_DNA"/>
</dbReference>
<evidence type="ECO:0000256" key="10">
    <source>
        <dbReference type="ARBA" id="ARBA00023237"/>
    </source>
</evidence>
<dbReference type="SUPFAM" id="SSF56935">
    <property type="entry name" value="Porins"/>
    <property type="match status" value="1"/>
</dbReference>
<dbReference type="PANTHER" id="PTHR34501">
    <property type="entry name" value="PROTEIN YDDL-RELATED"/>
    <property type="match status" value="1"/>
</dbReference>
<reference evidence="13" key="2">
    <citation type="submission" date="2016-11" db="EMBL/GenBank/DDBJ databases">
        <title>Complete Genome Sequencing of Pandoraea pulmonicola DSM 16583.</title>
        <authorList>
            <person name="Chan K.-G."/>
        </authorList>
    </citation>
    <scope>NUCLEOTIDE SEQUENCE</scope>
    <source>
        <strain evidence="13">DSM 16583</strain>
    </source>
</reference>
<gene>
    <name evidence="14" type="ORF">NCTC13159_04224</name>
    <name evidence="13" type="ORF">RO07_00355</name>
</gene>
<keyword evidence="4" id="KW-1134">Transmembrane beta strand</keyword>
<protein>
    <submittedName>
        <fullName evidence="13 14">Porin</fullName>
    </submittedName>
</protein>
<evidence type="ECO:0000259" key="12">
    <source>
        <dbReference type="Pfam" id="PF13609"/>
    </source>
</evidence>
<evidence type="ECO:0000256" key="1">
    <source>
        <dbReference type="ARBA" id="ARBA00004571"/>
    </source>
</evidence>
<dbReference type="GO" id="GO:0046930">
    <property type="term" value="C:pore complex"/>
    <property type="evidence" value="ECO:0007669"/>
    <property type="project" value="UniProtKB-KW"/>
</dbReference>
<dbReference type="Pfam" id="PF13609">
    <property type="entry name" value="Porin_4"/>
    <property type="match status" value="1"/>
</dbReference>
<feature type="domain" description="Porin" evidence="12">
    <location>
        <begin position="13"/>
        <end position="330"/>
    </location>
</feature>
<dbReference type="RefSeq" id="WP_039404340.1">
    <property type="nucleotide sequence ID" value="NZ_CP010310.2"/>
</dbReference>
<dbReference type="KEGG" id="ppul:RO07_00355"/>
<reference evidence="15" key="1">
    <citation type="submission" date="2014-12" db="EMBL/GenBank/DDBJ databases">
        <title>Complete Genome Sequencing of Pandoraea pulmonicola DSM 16583.</title>
        <authorList>
            <person name="Chan K.-G."/>
        </authorList>
    </citation>
    <scope>NUCLEOTIDE SEQUENCE [LARGE SCALE GENOMIC DNA]</scope>
    <source>
        <strain evidence="15">DSM 16583</strain>
    </source>
</reference>
<dbReference type="InterPro" id="IPR033900">
    <property type="entry name" value="Gram_neg_porin_domain"/>
</dbReference>
<dbReference type="Gene3D" id="2.40.160.10">
    <property type="entry name" value="Porin"/>
    <property type="match status" value="1"/>
</dbReference>
<evidence type="ECO:0000256" key="9">
    <source>
        <dbReference type="ARBA" id="ARBA00023136"/>
    </source>
</evidence>
<keyword evidence="7" id="KW-0406">Ion transport</keyword>
<dbReference type="Proteomes" id="UP000035086">
    <property type="component" value="Chromosome"/>
</dbReference>
<evidence type="ECO:0000256" key="2">
    <source>
        <dbReference type="ARBA" id="ARBA00011233"/>
    </source>
</evidence>
<sequence length="346" mass="36763">MSKAAGWLRGALALAVCGATGAAHAQSNVSLYGQVDAWVGAAKAPGGERAWTQGGGGMSTSYWGMKGTEDLGGGLKAIFTMEDFFLPQNGRYGRFTGDSFFSRNAYVGLQSNTLGTVTMGRLTTSYFVSTILFNPFVDSYTFSPMVYHTFLGMAGQGIVGDSGWSNAVMYATPDYKGLGASLSYAFGNKAGETGQNKWSAAAMYFHGPLAATLAYQQVKFDSTPDDQAGIAGFRNQQALQAGLTYDFQVVKLYGQYQYVRNNITGGDLSSNGGQFGVSVPLGGGSVLASYAYTKNSGQNNASRNTWAIGYDYNLSKRTDLYAAYLNDKVSGLEAGNTFGVGMRTKF</sequence>
<evidence type="ECO:0000256" key="7">
    <source>
        <dbReference type="ARBA" id="ARBA00023065"/>
    </source>
</evidence>
<keyword evidence="9" id="KW-0472">Membrane</keyword>
<evidence type="ECO:0000256" key="5">
    <source>
        <dbReference type="ARBA" id="ARBA00022692"/>
    </source>
</evidence>
<keyword evidence="8" id="KW-0626">Porin</keyword>
<comment type="subunit">
    <text evidence="2">Homotrimer.</text>
</comment>
<dbReference type="PANTHER" id="PTHR34501:SF9">
    <property type="entry name" value="MAJOR OUTER MEMBRANE PROTEIN P.IA"/>
    <property type="match status" value="1"/>
</dbReference>
<evidence type="ECO:0000256" key="8">
    <source>
        <dbReference type="ARBA" id="ARBA00023114"/>
    </source>
</evidence>
<reference evidence="14 16" key="3">
    <citation type="submission" date="2018-06" db="EMBL/GenBank/DDBJ databases">
        <authorList>
            <consortium name="Pathogen Informatics"/>
            <person name="Doyle S."/>
        </authorList>
    </citation>
    <scope>NUCLEOTIDE SEQUENCE [LARGE SCALE GENOMIC DNA]</scope>
    <source>
        <strain evidence="14 16">NCTC13159</strain>
    </source>
</reference>
<evidence type="ECO:0000256" key="6">
    <source>
        <dbReference type="ARBA" id="ARBA00022729"/>
    </source>
</evidence>
<dbReference type="GO" id="GO:0015288">
    <property type="term" value="F:porin activity"/>
    <property type="evidence" value="ECO:0007669"/>
    <property type="project" value="UniProtKB-KW"/>
</dbReference>
<keyword evidence="3" id="KW-0813">Transport</keyword>
<organism evidence="14 16">
    <name type="scientific">Pandoraea pulmonicola</name>
    <dbReference type="NCBI Taxonomy" id="93221"/>
    <lineage>
        <taxon>Bacteria</taxon>
        <taxon>Pseudomonadati</taxon>
        <taxon>Pseudomonadota</taxon>
        <taxon>Betaproteobacteria</taxon>
        <taxon>Burkholderiales</taxon>
        <taxon>Burkholderiaceae</taxon>
        <taxon>Pandoraea</taxon>
    </lineage>
</organism>
<evidence type="ECO:0000313" key="15">
    <source>
        <dbReference type="Proteomes" id="UP000035086"/>
    </source>
</evidence>
<accession>A0AAJ4ZG38</accession>
<dbReference type="InterPro" id="IPR023614">
    <property type="entry name" value="Porin_dom_sf"/>
</dbReference>
<keyword evidence="15" id="KW-1185">Reference proteome</keyword>
<evidence type="ECO:0000256" key="4">
    <source>
        <dbReference type="ARBA" id="ARBA00022452"/>
    </source>
</evidence>
<evidence type="ECO:0000256" key="3">
    <source>
        <dbReference type="ARBA" id="ARBA00022448"/>
    </source>
</evidence>
<evidence type="ECO:0000256" key="11">
    <source>
        <dbReference type="SAM" id="SignalP"/>
    </source>
</evidence>
<name>A0AAJ4ZG38_PANPU</name>
<feature type="signal peptide" evidence="11">
    <location>
        <begin position="1"/>
        <end position="25"/>
    </location>
</feature>
<evidence type="ECO:0000313" key="16">
    <source>
        <dbReference type="Proteomes" id="UP000254589"/>
    </source>
</evidence>
<dbReference type="CDD" id="cd00342">
    <property type="entry name" value="gram_neg_porins"/>
    <property type="match status" value="1"/>
</dbReference>
<dbReference type="EMBL" id="CP010310">
    <property type="protein sequence ID" value="AJC19332.1"/>
    <property type="molecule type" value="Genomic_DNA"/>
</dbReference>
<keyword evidence="6 11" id="KW-0732">Signal</keyword>